<feature type="compositionally biased region" description="Low complexity" evidence="1">
    <location>
        <begin position="268"/>
        <end position="287"/>
    </location>
</feature>
<evidence type="ECO:0000313" key="2">
    <source>
        <dbReference type="EMBL" id="MCJ1959661.1"/>
    </source>
</evidence>
<comment type="caution">
    <text evidence="2">The sequence shown here is derived from an EMBL/GenBank/DDBJ whole genome shotgun (WGS) entry which is preliminary data.</text>
</comment>
<reference evidence="2" key="1">
    <citation type="submission" date="2022-03" db="EMBL/GenBank/DDBJ databases">
        <title>Identification of a novel bacterium isolated from mangrove sediments.</title>
        <authorList>
            <person name="Pan X."/>
        </authorList>
    </citation>
    <scope>NUCLEOTIDE SEQUENCE</scope>
    <source>
        <strain evidence="2">B2637</strain>
    </source>
</reference>
<dbReference type="RefSeq" id="WP_243796924.1">
    <property type="nucleotide sequence ID" value="NZ_JALHAT010000003.1"/>
</dbReference>
<dbReference type="Proteomes" id="UP001162802">
    <property type="component" value="Unassembled WGS sequence"/>
</dbReference>
<dbReference type="EMBL" id="JALHAT010000003">
    <property type="protein sequence ID" value="MCJ1959661.1"/>
    <property type="molecule type" value="Genomic_DNA"/>
</dbReference>
<organism evidence="2 3">
    <name type="scientific">Novosphingobium mangrovi</name>
    <name type="common">ex Hu et al. 2023</name>
    <dbReference type="NCBI Taxonomy" id="2930094"/>
    <lineage>
        <taxon>Bacteria</taxon>
        <taxon>Pseudomonadati</taxon>
        <taxon>Pseudomonadota</taxon>
        <taxon>Alphaproteobacteria</taxon>
        <taxon>Sphingomonadales</taxon>
        <taxon>Sphingomonadaceae</taxon>
        <taxon>Novosphingobium</taxon>
    </lineage>
</organism>
<accession>A0ABT0A8Y6</accession>
<dbReference type="Pfam" id="PF05944">
    <property type="entry name" value="Phage_term_smal"/>
    <property type="match status" value="1"/>
</dbReference>
<keyword evidence="3" id="KW-1185">Reference proteome</keyword>
<dbReference type="InterPro" id="IPR010270">
    <property type="entry name" value="Phage_P2_GpM"/>
</dbReference>
<evidence type="ECO:0000256" key="1">
    <source>
        <dbReference type="SAM" id="MobiDB-lite"/>
    </source>
</evidence>
<protein>
    <submittedName>
        <fullName evidence="2">Phage terminase small subunit</fullName>
    </submittedName>
</protein>
<evidence type="ECO:0000313" key="3">
    <source>
        <dbReference type="Proteomes" id="UP001162802"/>
    </source>
</evidence>
<feature type="region of interest" description="Disordered" evidence="1">
    <location>
        <begin position="254"/>
        <end position="287"/>
    </location>
</feature>
<gene>
    <name evidence="2" type="primary">gpM</name>
    <name evidence="2" type="ORF">MTR65_03060</name>
</gene>
<sequence>MLSPAQRHRQRTLAASTVRADIPRPGTSGAKWTSGPLPMPETGPVASEYQLLLAALGLDLASLREIQSTERKIDAKRAMIEKYRVWADSAATAWLAGDVPSTQDEIVATMAVWAIDIQDWPFAMKLARTLLGGHLALPERYKRTPATLIAEEVAEAAIANVEDVPLDVLQEVEDLVAGEDIFDQVRAKLEKALGLAFAHCADTFDATAPSATAGGQGGLLTASIGHFTRAIELHDSCGAKTLLRTAEGKLKKLADAKAAQDKADAEAEQAQADNAPPTETDPATPAP</sequence>
<name>A0ABT0A8Y6_9SPHN</name>
<proteinExistence type="predicted"/>
<feature type="compositionally biased region" description="Basic and acidic residues" evidence="1">
    <location>
        <begin position="254"/>
        <end position="265"/>
    </location>
</feature>
<feature type="region of interest" description="Disordered" evidence="1">
    <location>
        <begin position="1"/>
        <end position="37"/>
    </location>
</feature>
<feature type="compositionally biased region" description="Basic residues" evidence="1">
    <location>
        <begin position="1"/>
        <end position="11"/>
    </location>
</feature>